<accession>A0A967AP21</accession>
<dbReference type="EMBL" id="VIKU02000001">
    <property type="protein sequence ID" value="NHF57749.1"/>
    <property type="molecule type" value="Genomic_DNA"/>
</dbReference>
<evidence type="ECO:0000256" key="1">
    <source>
        <dbReference type="SAM" id="Phobius"/>
    </source>
</evidence>
<keyword evidence="3" id="KW-1185">Reference proteome</keyword>
<dbReference type="AlphaFoldDB" id="A0A967AP21"/>
<evidence type="ECO:0000313" key="3">
    <source>
        <dbReference type="Proteomes" id="UP000707206"/>
    </source>
</evidence>
<dbReference type="Proteomes" id="UP000707206">
    <property type="component" value="Unassembled WGS sequence"/>
</dbReference>
<keyword evidence="1" id="KW-0472">Membrane</keyword>
<reference evidence="2" key="2">
    <citation type="submission" date="2020-03" db="EMBL/GenBank/DDBJ databases">
        <title>Flavobacteriaceae bacterium strain TP-CH-4, a member of the family Flavobacteriaceae isolated from a deep-sea seamount.</title>
        <authorList>
            <person name="Zhang D.-C."/>
        </authorList>
    </citation>
    <scope>NUCLEOTIDE SEQUENCE</scope>
    <source>
        <strain evidence="2">TP-CH-4</strain>
    </source>
</reference>
<organism evidence="2 3">
    <name type="scientific">Pelagihabitans pacificus</name>
    <dbReference type="NCBI Taxonomy" id="2696054"/>
    <lineage>
        <taxon>Bacteria</taxon>
        <taxon>Pseudomonadati</taxon>
        <taxon>Bacteroidota</taxon>
        <taxon>Flavobacteriia</taxon>
        <taxon>Flavobacteriales</taxon>
        <taxon>Flavobacteriaceae</taxon>
        <taxon>Pelagihabitans</taxon>
    </lineage>
</organism>
<reference evidence="2" key="1">
    <citation type="submission" date="2019-07" db="EMBL/GenBank/DDBJ databases">
        <authorList>
            <person name="De-Chao Zhang Q."/>
        </authorList>
    </citation>
    <scope>NUCLEOTIDE SEQUENCE</scope>
    <source>
        <strain evidence="2">TP-CH-4</strain>
    </source>
</reference>
<feature type="transmembrane region" description="Helical" evidence="1">
    <location>
        <begin position="122"/>
        <end position="141"/>
    </location>
</feature>
<feature type="transmembrane region" description="Helical" evidence="1">
    <location>
        <begin position="86"/>
        <end position="110"/>
    </location>
</feature>
<protein>
    <submittedName>
        <fullName evidence="2">GTP-binding protein</fullName>
    </submittedName>
</protein>
<keyword evidence="1" id="KW-1133">Transmembrane helix</keyword>
<dbReference type="RefSeq" id="WP_152572283.1">
    <property type="nucleotide sequence ID" value="NZ_VIKU02000001.1"/>
</dbReference>
<name>A0A967AP21_9FLAO</name>
<keyword evidence="1" id="KW-0812">Transmembrane</keyword>
<comment type="caution">
    <text evidence="2">The sequence shown here is derived from an EMBL/GenBank/DDBJ whole genome shotgun (WGS) entry which is preliminary data.</text>
</comment>
<gene>
    <name evidence="2" type="ORF">FK220_000245</name>
</gene>
<proteinExistence type="predicted"/>
<sequence length="162" mass="19206">MKVLPNDIVLRPRFQMELSGQKETYLSAFEKSKKPPFLIKRIDDHVFIKFNKEMNHFWSPQLHLEIIEIDRKNCKLFGLFGPNPTLWTFFMFLHFGIATLFIILGIWAYSSASLDRSYGLQVGLMGFMVLLWIAFYIFGRLGKRQGKPQMRQLYQFMMEILL</sequence>
<evidence type="ECO:0000313" key="2">
    <source>
        <dbReference type="EMBL" id="NHF57749.1"/>
    </source>
</evidence>